<dbReference type="CDD" id="cd02440">
    <property type="entry name" value="AdoMet_MTases"/>
    <property type="match status" value="1"/>
</dbReference>
<accession>A0A235H9S6</accession>
<name>A0A235H9S6_AZOBR</name>
<dbReference type="PANTHER" id="PTHR43591">
    <property type="entry name" value="METHYLTRANSFERASE"/>
    <property type="match status" value="1"/>
</dbReference>
<dbReference type="PANTHER" id="PTHR43591:SF24">
    <property type="entry name" value="2-METHOXY-6-POLYPRENYL-1,4-BENZOQUINOL METHYLASE, MITOCHONDRIAL"/>
    <property type="match status" value="1"/>
</dbReference>
<dbReference type="InterPro" id="IPR029063">
    <property type="entry name" value="SAM-dependent_MTases_sf"/>
</dbReference>
<dbReference type="Gene3D" id="3.40.50.150">
    <property type="entry name" value="Vaccinia Virus protein VP39"/>
    <property type="match status" value="1"/>
</dbReference>
<geneLocation type="plasmid" evidence="2">
    <name>unnamed</name>
</geneLocation>
<dbReference type="InterPro" id="IPR013216">
    <property type="entry name" value="Methyltransf_11"/>
</dbReference>
<feature type="domain" description="Methyltransferase type 11" evidence="1">
    <location>
        <begin position="43"/>
        <end position="137"/>
    </location>
</feature>
<dbReference type="Pfam" id="PF08241">
    <property type="entry name" value="Methyltransf_11"/>
    <property type="match status" value="1"/>
</dbReference>
<dbReference type="EMBL" id="NOWT01000021">
    <property type="protein sequence ID" value="OYD82581.1"/>
    <property type="molecule type" value="Genomic_DNA"/>
</dbReference>
<keyword evidence="2" id="KW-0808">Transferase</keyword>
<dbReference type="RefSeq" id="WP_094305337.1">
    <property type="nucleotide sequence ID" value="NZ_NOWT01000021.1"/>
</dbReference>
<dbReference type="GO" id="GO:0008757">
    <property type="term" value="F:S-adenosylmethionine-dependent methyltransferase activity"/>
    <property type="evidence" value="ECO:0007669"/>
    <property type="project" value="InterPro"/>
</dbReference>
<dbReference type="SUPFAM" id="SSF53335">
    <property type="entry name" value="S-adenosyl-L-methionine-dependent methyltransferases"/>
    <property type="match status" value="1"/>
</dbReference>
<sequence length="266" mass="29218">MTEAAAVRWESGDLYEPYVGRWSRPVAHALLAWLNAPTDLDWLDVGCGTGTVAEAIAERCAPKRLVGIDPSAGFLDFARRRLKASGAELLQANALGLPFPAAHFDRVVSGLVLNFLPDHPLAASEMARVVRPGGEVALYVWDYAGKMELMRRFWDAAIALDTQALGFDEGRRFPICQPETLRRLFEGAGLSQVKTLAIDVPTKFHDFDDYWAPFLGGQAPAPAYCMSLDEDSRAALRERLRASLPAQADGSIHLVARAWAVRGRKD</sequence>
<gene>
    <name evidence="2" type="ORF">CHT98_20530</name>
</gene>
<organism evidence="2 3">
    <name type="scientific">Azospirillum brasilense</name>
    <dbReference type="NCBI Taxonomy" id="192"/>
    <lineage>
        <taxon>Bacteria</taxon>
        <taxon>Pseudomonadati</taxon>
        <taxon>Pseudomonadota</taxon>
        <taxon>Alphaproteobacteria</taxon>
        <taxon>Rhodospirillales</taxon>
        <taxon>Azospirillaceae</taxon>
        <taxon>Azospirillum</taxon>
    </lineage>
</organism>
<evidence type="ECO:0000313" key="2">
    <source>
        <dbReference type="EMBL" id="OYD82581.1"/>
    </source>
</evidence>
<dbReference type="AlphaFoldDB" id="A0A235H9S6"/>
<keyword evidence="2" id="KW-0489">Methyltransferase</keyword>
<proteinExistence type="predicted"/>
<keyword evidence="2" id="KW-0614">Plasmid</keyword>
<evidence type="ECO:0000313" key="3">
    <source>
        <dbReference type="Proteomes" id="UP000215367"/>
    </source>
</evidence>
<evidence type="ECO:0000259" key="1">
    <source>
        <dbReference type="Pfam" id="PF08241"/>
    </source>
</evidence>
<protein>
    <submittedName>
        <fullName evidence="2">SAM-dependent methyltransferase</fullName>
    </submittedName>
</protein>
<dbReference type="GO" id="GO:0032259">
    <property type="term" value="P:methylation"/>
    <property type="evidence" value="ECO:0007669"/>
    <property type="project" value="UniProtKB-KW"/>
</dbReference>
<reference evidence="2 3" key="1">
    <citation type="submission" date="2017-07" db="EMBL/GenBank/DDBJ databases">
        <title>Whole genome sequence of Azospirillum brasilense 2A1, a potential biofertilizer strain.</title>
        <authorList>
            <person name="Fontana C.A."/>
            <person name="Toffoli L.M."/>
            <person name="Salazar S.M."/>
            <person name="Puglisi E."/>
            <person name="Pedraza R."/>
            <person name="Bassi D."/>
            <person name="Cocconcelli P.S."/>
        </authorList>
    </citation>
    <scope>NUCLEOTIDE SEQUENCE [LARGE SCALE GENOMIC DNA]</scope>
    <source>
        <strain evidence="2 3">2A1</strain>
        <plasmid evidence="2">unnamed</plasmid>
    </source>
</reference>
<dbReference type="Proteomes" id="UP000215367">
    <property type="component" value="Unassembled WGS sequence"/>
</dbReference>
<comment type="caution">
    <text evidence="2">The sequence shown here is derived from an EMBL/GenBank/DDBJ whole genome shotgun (WGS) entry which is preliminary data.</text>
</comment>